<gene>
    <name evidence="1" type="ORF">DA075_03720</name>
</gene>
<dbReference type="PANTHER" id="PTHR34129:SF1">
    <property type="entry name" value="DUF952 DOMAIN-CONTAINING PROTEIN"/>
    <property type="match status" value="1"/>
</dbReference>
<organism evidence="1 2">
    <name type="scientific">Methylobacterium currus</name>
    <dbReference type="NCBI Taxonomy" id="2051553"/>
    <lineage>
        <taxon>Bacteria</taxon>
        <taxon>Pseudomonadati</taxon>
        <taxon>Pseudomonadota</taxon>
        <taxon>Alphaproteobacteria</taxon>
        <taxon>Hyphomicrobiales</taxon>
        <taxon>Methylobacteriaceae</taxon>
        <taxon>Methylobacterium</taxon>
    </lineage>
</organism>
<dbReference type="EMBL" id="CP028843">
    <property type="protein sequence ID" value="AWB20151.1"/>
    <property type="molecule type" value="Genomic_DNA"/>
</dbReference>
<dbReference type="Gene3D" id="3.20.170.20">
    <property type="entry name" value="Protein of unknown function DUF952"/>
    <property type="match status" value="1"/>
</dbReference>
<accession>A0A2R4WF42</accession>
<dbReference type="Proteomes" id="UP000244755">
    <property type="component" value="Chromosome 1"/>
</dbReference>
<sequence length="115" mass="12001">MILIYKICPAALWREAEVAGRFDGAPVDLADGFIHFSTAAQAPETAAKHFSGQDNLLLIAVDAEALGEALRFEPSRGGALFPHLYGPLPLSAVRSVAPLPAGPGGIHIFPNLTGA</sequence>
<dbReference type="SUPFAM" id="SSF56399">
    <property type="entry name" value="ADP-ribosylation"/>
    <property type="match status" value="1"/>
</dbReference>
<dbReference type="KEGG" id="mee:DA075_03720"/>
<proteinExistence type="predicted"/>
<dbReference type="AlphaFoldDB" id="A0A2R4WF42"/>
<dbReference type="RefSeq" id="WP_099952066.1">
    <property type="nucleotide sequence ID" value="NZ_CP028843.1"/>
</dbReference>
<reference evidence="1 2" key="1">
    <citation type="submission" date="2018-04" db="EMBL/GenBank/DDBJ databases">
        <title>Methylobacterium sp. PR1016A genome.</title>
        <authorList>
            <person name="Park W."/>
        </authorList>
    </citation>
    <scope>NUCLEOTIDE SEQUENCE [LARGE SCALE GENOMIC DNA]</scope>
    <source>
        <strain evidence="1 2">PR1016A</strain>
    </source>
</reference>
<evidence type="ECO:0000313" key="2">
    <source>
        <dbReference type="Proteomes" id="UP000244755"/>
    </source>
</evidence>
<protein>
    <submittedName>
        <fullName evidence="1">DUF952 domain-containing protein</fullName>
    </submittedName>
</protein>
<dbReference type="OrthoDB" id="9799937at2"/>
<name>A0A2R4WF42_9HYPH</name>
<dbReference type="PANTHER" id="PTHR34129">
    <property type="entry name" value="BLR1139 PROTEIN"/>
    <property type="match status" value="1"/>
</dbReference>
<dbReference type="Pfam" id="PF06108">
    <property type="entry name" value="DUF952"/>
    <property type="match status" value="1"/>
</dbReference>
<evidence type="ECO:0000313" key="1">
    <source>
        <dbReference type="EMBL" id="AWB20151.1"/>
    </source>
</evidence>
<keyword evidence="2" id="KW-1185">Reference proteome</keyword>
<dbReference type="InterPro" id="IPR009297">
    <property type="entry name" value="DUF952"/>
</dbReference>